<proteinExistence type="predicted"/>
<sequence length="401" mass="43292">MPLRRSSPPVDAHTRSTTARAAAVAERARIVGSLPEPLREIEPEARVATAHEHDVLISRAQHDAEALTRLAAESPRVTRQVAQQTELLESARDAVLSAGEQAKHAAVQQVAIDRARARLDELNPQLRTLTRVIDSRARLRQAAAEVREATDAAQSLREHVRDLRAAVQDLVTARLDNMAGELAAQLHDGDACSVCGSTTHPVPAQTARVVTPEEIATAEQSVATVARDHERAAQVRAAATSRLDVLRAEIAQLLDEGTGDNLRGLAANGSASVTDDETVSADDETVSADESARHAALTQQHDDLSRVTARADEVARLVITRTAAVEQAEQAVPLHRGGSHRPERPSRADRRAPGQHAAATVRAAGRAHGHLSLQRCRRVRPSDAPGSAQRPRRWRERRPSP</sequence>
<evidence type="ECO:0000313" key="2">
    <source>
        <dbReference type="Proteomes" id="UP001059663"/>
    </source>
</evidence>
<accession>A0AC61U8M5</accession>
<protein>
    <submittedName>
        <fullName evidence="1">Uncharacterized protein</fullName>
    </submittedName>
</protein>
<evidence type="ECO:0000313" key="1">
    <source>
        <dbReference type="EMBL" id="UUZ46193.1"/>
    </source>
</evidence>
<dbReference type="EMBL" id="CP087977">
    <property type="protein sequence ID" value="UUZ46193.1"/>
    <property type="molecule type" value="Genomic_DNA"/>
</dbReference>
<name>A0AC61U8M5_9MICO</name>
<organism evidence="1 2">
    <name type="scientific">Janibacter limosus</name>
    <dbReference type="NCBI Taxonomy" id="53458"/>
    <lineage>
        <taxon>Bacteria</taxon>
        <taxon>Bacillati</taxon>
        <taxon>Actinomycetota</taxon>
        <taxon>Actinomycetes</taxon>
        <taxon>Micrococcales</taxon>
        <taxon>Intrasporangiaceae</taxon>
        <taxon>Janibacter</taxon>
    </lineage>
</organism>
<dbReference type="Proteomes" id="UP001059663">
    <property type="component" value="Chromosome"/>
</dbReference>
<reference evidence="1" key="1">
    <citation type="submission" date="2021-11" db="EMBL/GenBank/DDBJ databases">
        <title>Study of the species diversity of bacterial strains isolated from a unique natural object - Shulgan-Tash cave (Bashkiria).</title>
        <authorList>
            <person name="Sazanova A.L."/>
            <person name="Chirak E.R."/>
            <person name="Safronova V.I."/>
        </authorList>
    </citation>
    <scope>NUCLEOTIDE SEQUENCE</scope>
    <source>
        <strain evidence="1">P1</strain>
    </source>
</reference>
<gene>
    <name evidence="1" type="ORF">LP422_10590</name>
</gene>